<dbReference type="OrthoDB" id="9805604at2"/>
<protein>
    <submittedName>
        <fullName evidence="8">3-deoxy-D-manno-octulosonate 8-phosphate phosphatase (KDO 8-P phosphatase)</fullName>
    </submittedName>
</protein>
<dbReference type="SFLD" id="SFLDS00003">
    <property type="entry name" value="Haloacid_Dehalogenase"/>
    <property type="match status" value="1"/>
</dbReference>
<evidence type="ECO:0000313" key="9">
    <source>
        <dbReference type="Proteomes" id="UP000214880"/>
    </source>
</evidence>
<dbReference type="SFLD" id="SFLDG01136">
    <property type="entry name" value="C1.6:_Phosphoserine_Phosphatas"/>
    <property type="match status" value="1"/>
</dbReference>
<accession>A0A1G9WKD5</accession>
<organism evidence="8 9">
    <name type="scientific">Dendrosporobacter quercicolus</name>
    <dbReference type="NCBI Taxonomy" id="146817"/>
    <lineage>
        <taxon>Bacteria</taxon>
        <taxon>Bacillati</taxon>
        <taxon>Bacillota</taxon>
        <taxon>Negativicutes</taxon>
        <taxon>Selenomonadales</taxon>
        <taxon>Sporomusaceae</taxon>
        <taxon>Dendrosporobacter</taxon>
    </lineage>
</organism>
<dbReference type="AlphaFoldDB" id="A0A1G9WKD5"/>
<keyword evidence="6 7" id="KW-0460">Magnesium</keyword>
<dbReference type="PANTHER" id="PTHR21485">
    <property type="entry name" value="HAD SUPERFAMILY MEMBERS CMAS AND KDSC"/>
    <property type="match status" value="1"/>
</dbReference>
<dbReference type="InterPro" id="IPR050793">
    <property type="entry name" value="CMP-NeuNAc_synthase"/>
</dbReference>
<evidence type="ECO:0000256" key="4">
    <source>
        <dbReference type="ARBA" id="ARBA00022723"/>
    </source>
</evidence>
<reference evidence="8 9" key="1">
    <citation type="submission" date="2016-10" db="EMBL/GenBank/DDBJ databases">
        <authorList>
            <person name="de Groot N.N."/>
        </authorList>
    </citation>
    <scope>NUCLEOTIDE SEQUENCE [LARGE SCALE GENOMIC DNA]</scope>
    <source>
        <strain evidence="8 9">DSM 1736</strain>
    </source>
</reference>
<comment type="subunit">
    <text evidence="3">Homotetramer.</text>
</comment>
<dbReference type="InterPro" id="IPR036412">
    <property type="entry name" value="HAD-like_sf"/>
</dbReference>
<dbReference type="Proteomes" id="UP000214880">
    <property type="component" value="Unassembled WGS sequence"/>
</dbReference>
<dbReference type="PIRSF" id="PIRSF006118">
    <property type="entry name" value="KDO8-P_Ptase"/>
    <property type="match status" value="1"/>
</dbReference>
<proteinExistence type="inferred from homology"/>
<dbReference type="Gene3D" id="3.40.50.1000">
    <property type="entry name" value="HAD superfamily/HAD-like"/>
    <property type="match status" value="1"/>
</dbReference>
<name>A0A1G9WKD5_9FIRM</name>
<dbReference type="STRING" id="146817.SAMN04488502_10812"/>
<dbReference type="GO" id="GO:0008781">
    <property type="term" value="F:N-acylneuraminate cytidylyltransferase activity"/>
    <property type="evidence" value="ECO:0007669"/>
    <property type="project" value="TreeGrafter"/>
</dbReference>
<dbReference type="CDD" id="cd01630">
    <property type="entry name" value="HAD_KDO-like"/>
    <property type="match status" value="1"/>
</dbReference>
<keyword evidence="9" id="KW-1185">Reference proteome</keyword>
<dbReference type="SUPFAM" id="SSF56784">
    <property type="entry name" value="HAD-like"/>
    <property type="match status" value="1"/>
</dbReference>
<comment type="cofactor">
    <cofactor evidence="1 7">
        <name>Mg(2+)</name>
        <dbReference type="ChEBI" id="CHEBI:18420"/>
    </cofactor>
</comment>
<gene>
    <name evidence="8" type="ORF">SAMN04488502_10812</name>
</gene>
<dbReference type="RefSeq" id="WP_092074237.1">
    <property type="nucleotide sequence ID" value="NZ_FNHB01000008.1"/>
</dbReference>
<dbReference type="SFLD" id="SFLDG01138">
    <property type="entry name" value="C1.6.2:_Deoxy-d-mannose-octulo"/>
    <property type="match status" value="1"/>
</dbReference>
<dbReference type="NCBIfam" id="TIGR01670">
    <property type="entry name" value="KdsC-phosphatas"/>
    <property type="match status" value="1"/>
</dbReference>
<dbReference type="EMBL" id="FNHB01000008">
    <property type="protein sequence ID" value="SDM85008.1"/>
    <property type="molecule type" value="Genomic_DNA"/>
</dbReference>
<evidence type="ECO:0000256" key="6">
    <source>
        <dbReference type="ARBA" id="ARBA00022842"/>
    </source>
</evidence>
<evidence type="ECO:0000256" key="5">
    <source>
        <dbReference type="ARBA" id="ARBA00022801"/>
    </source>
</evidence>
<keyword evidence="5" id="KW-0378">Hydrolase</keyword>
<evidence type="ECO:0000256" key="3">
    <source>
        <dbReference type="ARBA" id="ARBA00011881"/>
    </source>
</evidence>
<comment type="similarity">
    <text evidence="2">Belongs to the KdsC family.</text>
</comment>
<dbReference type="GO" id="GO:0046872">
    <property type="term" value="F:metal ion binding"/>
    <property type="evidence" value="ECO:0007669"/>
    <property type="project" value="UniProtKB-KW"/>
</dbReference>
<evidence type="ECO:0000256" key="7">
    <source>
        <dbReference type="PIRSR" id="PIRSR006118-2"/>
    </source>
</evidence>
<feature type="binding site" evidence="7">
    <location>
        <position position="16"/>
    </location>
    <ligand>
        <name>Mg(2+)</name>
        <dbReference type="ChEBI" id="CHEBI:18420"/>
    </ligand>
</feature>
<dbReference type="InterPro" id="IPR023214">
    <property type="entry name" value="HAD_sf"/>
</dbReference>
<sequence>MDSKTRARRIKLLIFDVDGVLTNGRIIIGRDGEAAKEFYAQDGLGIAIAHRAGLKTAIITGRTSDMVRLRSTELKITDVYQGTMSKTAALQELAAKYHLNLAEIGYVGDDLIDLPVMVQVGLACAVANAVPEVKARAHYITGSAGGNGAAREVIELILTAQNKWAGIIEAYTCSVPADSAQ</sequence>
<dbReference type="InterPro" id="IPR010023">
    <property type="entry name" value="KdsC_fam"/>
</dbReference>
<keyword evidence="4 7" id="KW-0479">Metal-binding</keyword>
<dbReference type="PANTHER" id="PTHR21485:SF3">
    <property type="entry name" value="N-ACYLNEURAMINATE CYTIDYLYLTRANSFERASE"/>
    <property type="match status" value="1"/>
</dbReference>
<feature type="binding site" evidence="7">
    <location>
        <position position="18"/>
    </location>
    <ligand>
        <name>substrate</name>
    </ligand>
</feature>
<dbReference type="Pfam" id="PF08282">
    <property type="entry name" value="Hydrolase_3"/>
    <property type="match status" value="1"/>
</dbReference>
<evidence type="ECO:0000256" key="1">
    <source>
        <dbReference type="ARBA" id="ARBA00001946"/>
    </source>
</evidence>
<evidence type="ECO:0000256" key="2">
    <source>
        <dbReference type="ARBA" id="ARBA00005893"/>
    </source>
</evidence>
<evidence type="ECO:0000313" key="8">
    <source>
        <dbReference type="EMBL" id="SDM85008.1"/>
    </source>
</evidence>
<dbReference type="FunFam" id="3.40.50.1000:FF:000029">
    <property type="entry name" value="3-deoxy-D-manno-octulosonate 8-phosphate phosphatase KdsC"/>
    <property type="match status" value="1"/>
</dbReference>
<feature type="binding site" evidence="7">
    <location>
        <position position="109"/>
    </location>
    <ligand>
        <name>Mg(2+)</name>
        <dbReference type="ChEBI" id="CHEBI:18420"/>
    </ligand>
</feature>
<dbReference type="GO" id="GO:0016788">
    <property type="term" value="F:hydrolase activity, acting on ester bonds"/>
    <property type="evidence" value="ECO:0007669"/>
    <property type="project" value="InterPro"/>
</dbReference>